<dbReference type="Pfam" id="PF01753">
    <property type="entry name" value="zf-MYND"/>
    <property type="match status" value="1"/>
</dbReference>
<dbReference type="InterPro" id="IPR002893">
    <property type="entry name" value="Znf_MYND"/>
</dbReference>
<accession>A0A2I1FP82</accession>
<protein>
    <recommendedName>
        <fullName evidence="5">MYND-type domain-containing protein</fullName>
    </recommendedName>
</protein>
<dbReference type="VEuPathDB" id="FungiDB:RhiirFUN_011771"/>
<evidence type="ECO:0000259" key="5">
    <source>
        <dbReference type="PROSITE" id="PS50865"/>
    </source>
</evidence>
<gene>
    <name evidence="7" type="ORF">RhiirA1_482431</name>
    <name evidence="6" type="ORF">RhiirA5_442116</name>
</gene>
<evidence type="ECO:0000256" key="1">
    <source>
        <dbReference type="ARBA" id="ARBA00022723"/>
    </source>
</evidence>
<evidence type="ECO:0000256" key="4">
    <source>
        <dbReference type="PROSITE-ProRule" id="PRU00134"/>
    </source>
</evidence>
<keyword evidence="2 4" id="KW-0863">Zinc-finger</keyword>
<reference evidence="7 8" key="3">
    <citation type="submission" date="2017-10" db="EMBL/GenBank/DDBJ databases">
        <title>Extensive intraspecific genome diversity in a model arbuscular mycorrhizal fungus.</title>
        <authorList>
            <person name="Chen E.C.H."/>
            <person name="Morin E."/>
            <person name="Baudet D."/>
            <person name="Noel J."/>
            <person name="Ndikumana S."/>
            <person name="Charron P."/>
            <person name="St-Onge C."/>
            <person name="Giorgi J."/>
            <person name="Grigoriev I.V."/>
            <person name="Roux C."/>
            <person name="Martin F.M."/>
            <person name="Corradi N."/>
        </authorList>
    </citation>
    <scope>NUCLEOTIDE SEQUENCE [LARGE SCALE GENOMIC DNA]</scope>
    <source>
        <strain evidence="7 8">A1</strain>
    </source>
</reference>
<dbReference type="Proteomes" id="UP000232722">
    <property type="component" value="Unassembled WGS sequence"/>
</dbReference>
<dbReference type="PROSITE" id="PS50865">
    <property type="entry name" value="ZF_MYND_2"/>
    <property type="match status" value="1"/>
</dbReference>
<dbReference type="PROSITE" id="PS01360">
    <property type="entry name" value="ZF_MYND_1"/>
    <property type="match status" value="1"/>
</dbReference>
<reference evidence="7 8" key="4">
    <citation type="submission" date="2017-10" db="EMBL/GenBank/DDBJ databases">
        <title>Genome analyses suggest a sexual origin of heterokaryosis in a supposedly ancient asexual fungus.</title>
        <authorList>
            <person name="Corradi N."/>
            <person name="Sedzielewska K."/>
            <person name="Noel J."/>
            <person name="Charron P."/>
            <person name="Farinelli L."/>
            <person name="Marton T."/>
            <person name="Kruger M."/>
            <person name="Pelin A."/>
            <person name="Brachmann A."/>
            <person name="Corradi N."/>
        </authorList>
    </citation>
    <scope>NUCLEOTIDE SEQUENCE [LARGE SCALE GENOMIC DNA]</scope>
    <source>
        <strain evidence="7 8">A1</strain>
    </source>
</reference>
<dbReference type="Proteomes" id="UP000232688">
    <property type="component" value="Unassembled WGS sequence"/>
</dbReference>
<dbReference type="VEuPathDB" id="FungiDB:FUN_014618"/>
<reference evidence="6 9" key="1">
    <citation type="submission" date="2016-04" db="EMBL/GenBank/DDBJ databases">
        <title>Genome analyses suggest a sexual origin of heterokaryosis in a supposedly ancient asexual fungus.</title>
        <authorList>
            <person name="Ropars J."/>
            <person name="Sedzielewska K."/>
            <person name="Noel J."/>
            <person name="Charron P."/>
            <person name="Farinelli L."/>
            <person name="Marton T."/>
            <person name="Kruger M."/>
            <person name="Pelin A."/>
            <person name="Brachmann A."/>
            <person name="Corradi N."/>
        </authorList>
    </citation>
    <scope>NUCLEOTIDE SEQUENCE [LARGE SCALE GENOMIC DNA]</scope>
    <source>
        <strain evidence="6 9">A5</strain>
    </source>
</reference>
<feature type="non-terminal residue" evidence="7">
    <location>
        <position position="1"/>
    </location>
</feature>
<comment type="caution">
    <text evidence="7">The sequence shown here is derived from an EMBL/GenBank/DDBJ whole genome shotgun (WGS) entry which is preliminary data.</text>
</comment>
<dbReference type="EMBL" id="LLXJ01008767">
    <property type="protein sequence ID" value="PKB93178.1"/>
    <property type="molecule type" value="Genomic_DNA"/>
</dbReference>
<sequence length="63" mass="7335">TKDNDKTENSCDDIKDARVCKRCGDAASKFCTGCKSVYYCSKYCQKEDWKRHKKEDCTDKLKI</sequence>
<organism evidence="7 8">
    <name type="scientific">Rhizophagus irregularis</name>
    <dbReference type="NCBI Taxonomy" id="588596"/>
    <lineage>
        <taxon>Eukaryota</taxon>
        <taxon>Fungi</taxon>
        <taxon>Fungi incertae sedis</taxon>
        <taxon>Mucoromycota</taxon>
        <taxon>Glomeromycotina</taxon>
        <taxon>Glomeromycetes</taxon>
        <taxon>Glomerales</taxon>
        <taxon>Glomeraceae</taxon>
        <taxon>Rhizophagus</taxon>
    </lineage>
</organism>
<keyword evidence="3" id="KW-0862">Zinc</keyword>
<dbReference type="AlphaFoldDB" id="A0A2I1FP82"/>
<evidence type="ECO:0000256" key="3">
    <source>
        <dbReference type="ARBA" id="ARBA00022833"/>
    </source>
</evidence>
<name>A0A2I1FP82_9GLOM</name>
<dbReference type="SUPFAM" id="SSF144232">
    <property type="entry name" value="HIT/MYND zinc finger-like"/>
    <property type="match status" value="1"/>
</dbReference>
<dbReference type="OrthoDB" id="3257538at2759"/>
<proteinExistence type="predicted"/>
<evidence type="ECO:0000313" key="7">
    <source>
        <dbReference type="EMBL" id="PKC52027.1"/>
    </source>
</evidence>
<dbReference type="GO" id="GO:0008270">
    <property type="term" value="F:zinc ion binding"/>
    <property type="evidence" value="ECO:0007669"/>
    <property type="project" value="UniProtKB-KW"/>
</dbReference>
<keyword evidence="1" id="KW-0479">Metal-binding</keyword>
<evidence type="ECO:0000313" key="9">
    <source>
        <dbReference type="Proteomes" id="UP000232722"/>
    </source>
</evidence>
<evidence type="ECO:0000313" key="6">
    <source>
        <dbReference type="EMBL" id="PKB93178.1"/>
    </source>
</evidence>
<dbReference type="VEuPathDB" id="FungiDB:RhiirA1_482431"/>
<reference evidence="6 9" key="2">
    <citation type="submission" date="2017-09" db="EMBL/GenBank/DDBJ databases">
        <title>Extensive intraspecific genome diversity in a model arbuscular mycorrhizal fungus.</title>
        <authorList>
            <person name="Chen E.C."/>
            <person name="Morin E."/>
            <person name="Beaudet D."/>
            <person name="Noel J."/>
            <person name="Ndikumana S."/>
            <person name="Charron P."/>
            <person name="St-Onge C."/>
            <person name="Giorgi J."/>
            <person name="Grigoriev I.V."/>
            <person name="Roux C."/>
            <person name="Martin F.M."/>
            <person name="Corradi N."/>
        </authorList>
    </citation>
    <scope>NUCLEOTIDE SEQUENCE [LARGE SCALE GENOMIC DNA]</scope>
    <source>
        <strain evidence="6 9">A5</strain>
    </source>
</reference>
<dbReference type="EMBL" id="LLXH01006537">
    <property type="protein sequence ID" value="PKC52027.1"/>
    <property type="molecule type" value="Genomic_DNA"/>
</dbReference>
<dbReference type="Gene3D" id="6.10.140.2220">
    <property type="match status" value="1"/>
</dbReference>
<evidence type="ECO:0000256" key="2">
    <source>
        <dbReference type="ARBA" id="ARBA00022771"/>
    </source>
</evidence>
<evidence type="ECO:0000313" key="8">
    <source>
        <dbReference type="Proteomes" id="UP000232688"/>
    </source>
</evidence>
<feature type="domain" description="MYND-type" evidence="5">
    <location>
        <begin position="20"/>
        <end position="57"/>
    </location>
</feature>